<feature type="transmembrane region" description="Helical" evidence="7">
    <location>
        <begin position="506"/>
        <end position="526"/>
    </location>
</feature>
<evidence type="ECO:0000256" key="2">
    <source>
        <dbReference type="ARBA" id="ARBA00008821"/>
    </source>
</evidence>
<dbReference type="InterPro" id="IPR006043">
    <property type="entry name" value="NCS2"/>
</dbReference>
<feature type="region of interest" description="Disordered" evidence="6">
    <location>
        <begin position="547"/>
        <end position="589"/>
    </location>
</feature>
<keyword evidence="4 7" id="KW-1133">Transmembrane helix</keyword>
<evidence type="ECO:0000256" key="3">
    <source>
        <dbReference type="ARBA" id="ARBA00022692"/>
    </source>
</evidence>
<comment type="subcellular location">
    <subcellularLocation>
        <location evidence="1">Membrane</location>
        <topology evidence="1">Multi-pass membrane protein</topology>
    </subcellularLocation>
</comment>
<name>A0ABM0JGQ9_APLCA</name>
<feature type="transmembrane region" description="Helical" evidence="7">
    <location>
        <begin position="275"/>
        <end position="295"/>
    </location>
</feature>
<evidence type="ECO:0000256" key="4">
    <source>
        <dbReference type="ARBA" id="ARBA00022989"/>
    </source>
</evidence>
<dbReference type="RefSeq" id="XP_005093309.1">
    <property type="nucleotide sequence ID" value="XM_005093252.3"/>
</dbReference>
<dbReference type="Pfam" id="PF00860">
    <property type="entry name" value="Xan_ur_permease"/>
    <property type="match status" value="1"/>
</dbReference>
<gene>
    <name evidence="9" type="primary">LOC101856164</name>
</gene>
<protein>
    <submittedName>
        <fullName evidence="9">Solute carrier family 23 member 1</fullName>
    </submittedName>
</protein>
<sequence>MTSVPGSDSNGKVAPMCCCMPITPGQVELEVDSYSDKKVEQSYEEKTSGMQYGISDIPPPHLCLLFALQHILQSISSTITVPLVTCVYFCAGDLDLVKSEVTSTFLFMCGVSTILQCLFGVRLSILQGGCHKFLPAIGALMSVDIWKCPDMAPYLAANSTLDAGDVWKPRMREIQGGIMLASVVQVLLGCTGLIGLLLRYIGPITIVPTISLVGLSLVGVALRFCQAHWGISTMTIALLLLFSQYLPNLNVPVPSWRKDKGCHVAKLPIFKLMPVILAVIVSWGLCAILTVCDVAPAAIRTDQKRQAVETASWFFWPYPGQWGMPTVSVAGFVAMLAVTLASMIESVGDYYACARISEVPPPPAHAVNRGVTMEGFSSLLSGLIGSGGATTSYSQNVGTIGLTRVASRSVMITAGFIFLIGGVIGKFGAFLVSMPDPVLGGVVLVSFGLVTSVGLSTLSFVDLSSSRNLTIIGTSLLMGLMVPRFLEGNPNAIKTGNEDVDRVITVLLGTSMFVGGVIAFVLDNTVPGTMTERGLLKWRQVSGTLSGADVDKSRRHSDVTGDKDSPPPSDKHDHNDHNNDNDNDNDDDKQQALADENLHYAGGIYNLPFITPLIRRVHCFRFWPISPTFLYGNVSCGGCCGGRRKEKSRVV</sequence>
<proteinExistence type="inferred from homology"/>
<dbReference type="GeneID" id="101856164"/>
<evidence type="ECO:0000256" key="7">
    <source>
        <dbReference type="SAM" id="Phobius"/>
    </source>
</evidence>
<accession>A0ABM0JGQ9</accession>
<keyword evidence="5 7" id="KW-0472">Membrane</keyword>
<organism evidence="8 9">
    <name type="scientific">Aplysia californica</name>
    <name type="common">California sea hare</name>
    <dbReference type="NCBI Taxonomy" id="6500"/>
    <lineage>
        <taxon>Eukaryota</taxon>
        <taxon>Metazoa</taxon>
        <taxon>Spiralia</taxon>
        <taxon>Lophotrochozoa</taxon>
        <taxon>Mollusca</taxon>
        <taxon>Gastropoda</taxon>
        <taxon>Heterobranchia</taxon>
        <taxon>Euthyneura</taxon>
        <taxon>Tectipleura</taxon>
        <taxon>Aplysiida</taxon>
        <taxon>Aplysioidea</taxon>
        <taxon>Aplysiidae</taxon>
        <taxon>Aplysia</taxon>
    </lineage>
</organism>
<keyword evidence="3 7" id="KW-0812">Transmembrane</keyword>
<feature type="transmembrane region" description="Helical" evidence="7">
    <location>
        <begin position="105"/>
        <end position="125"/>
    </location>
</feature>
<feature type="transmembrane region" description="Helical" evidence="7">
    <location>
        <begin position="178"/>
        <end position="198"/>
    </location>
</feature>
<feature type="transmembrane region" description="Helical" evidence="7">
    <location>
        <begin position="410"/>
        <end position="432"/>
    </location>
</feature>
<evidence type="ECO:0000256" key="1">
    <source>
        <dbReference type="ARBA" id="ARBA00004141"/>
    </source>
</evidence>
<feature type="compositionally biased region" description="Basic and acidic residues" evidence="6">
    <location>
        <begin position="549"/>
        <end position="580"/>
    </location>
</feature>
<feature type="transmembrane region" description="Helical" evidence="7">
    <location>
        <begin position="438"/>
        <end position="461"/>
    </location>
</feature>
<evidence type="ECO:0000256" key="5">
    <source>
        <dbReference type="ARBA" id="ARBA00023136"/>
    </source>
</evidence>
<feature type="transmembrane region" description="Helical" evidence="7">
    <location>
        <begin position="229"/>
        <end position="246"/>
    </location>
</feature>
<feature type="transmembrane region" description="Helical" evidence="7">
    <location>
        <begin position="204"/>
        <end position="222"/>
    </location>
</feature>
<reference evidence="9" key="1">
    <citation type="submission" date="2025-08" db="UniProtKB">
        <authorList>
            <consortium name="RefSeq"/>
        </authorList>
    </citation>
    <scope>IDENTIFICATION</scope>
</reference>
<evidence type="ECO:0000313" key="8">
    <source>
        <dbReference type="Proteomes" id="UP000694888"/>
    </source>
</evidence>
<comment type="similarity">
    <text evidence="2">Belongs to the nucleobase:cation symporter-2 (NCS2) (TC 2.A.40) family.</text>
</comment>
<evidence type="ECO:0000256" key="6">
    <source>
        <dbReference type="SAM" id="MobiDB-lite"/>
    </source>
</evidence>
<dbReference type="Proteomes" id="UP000694888">
    <property type="component" value="Unplaced"/>
</dbReference>
<keyword evidence="8" id="KW-1185">Reference proteome</keyword>
<dbReference type="PANTHER" id="PTHR11119">
    <property type="entry name" value="XANTHINE-URACIL / VITAMIN C PERMEASE FAMILY MEMBER"/>
    <property type="match status" value="1"/>
</dbReference>
<evidence type="ECO:0000313" key="9">
    <source>
        <dbReference type="RefSeq" id="XP_005093309.1"/>
    </source>
</evidence>
<feature type="transmembrane region" description="Helical" evidence="7">
    <location>
        <begin position="468"/>
        <end position="486"/>
    </location>
</feature>